<sequence length="805" mass="90218">MAAPTNSGESDMANEDIFLNLSPLHSTRCMSPQRSTLSPPRHFLPSTSSMVVPYQGSTSGTSDVAIEEFDVMIYFNIPSSPAYNPTLSPQRPFLPSSNSVVVYQQSNHSMESLPQNQQQDPCTFLQQLLQLQLLQLQQQWIFLLPKKKKPLLLQLPRPLRMLQLDLKLQELKLETLLVAMQHIFLLPKQEHEPQLKQRMLSLLNLQLELQRIFSWLKQMKPPLEQMLLSLNNPSNLSEATVDDEIGIGGVGTWDGEMEKVQTPGGERENKRTTGVPIAIPLEGISQTKGVCIKDAAMNLNASQSTQLNSDTVPFDQALAATIDTNNAVVKETVPPVFLPTTQQLNLDEDFGNGVEAVGMGSERTEESETEEEFNTVSRSTNGQLNSRNLGKRKREKMTPRGARRNKKTNGVRIAIPLEDILQIEEMPLKDAAKHLKVSISELRSSYREYGIPKWPPRNEHKLIKQSLPNETPSVVDQEGFPQLTSHNGPSNQALTATIDTNIDKEIPLPQLLPTTQQENPDAGFGNDAVEAIGMGSEKIREGVMEEGQLNFGCSGKKGKRKVNAAGVKIEITKEDILKVKEMRLNDAAENLEVSRSTLKRACRENGIKRWPPRKGHELIGQTRPNESRAVEHELINQTRPNESLVVEHELISQTCPNESPAVEHKLISQTRPNKSPTIEHELISQTHLNESLVVEVEQEQTPQLNPDTFLSSNQVSTTIDTKSVKLKARYEGSTITFRLSQPLRKVELEQEVKKRLPLEAETYNISYKDEDDDLVLIACDDDLEECISSSTPPGSRCHELFLMRK</sequence>
<comment type="caution">
    <text evidence="1">The sequence shown here is derived from an EMBL/GenBank/DDBJ whole genome shotgun (WGS) entry which is preliminary data.</text>
</comment>
<accession>A0ACC0PL57</accession>
<dbReference type="EMBL" id="CM046389">
    <property type="protein sequence ID" value="KAI8566452.1"/>
    <property type="molecule type" value="Genomic_DNA"/>
</dbReference>
<keyword evidence="2" id="KW-1185">Reference proteome</keyword>
<evidence type="ECO:0000313" key="2">
    <source>
        <dbReference type="Proteomes" id="UP001062846"/>
    </source>
</evidence>
<dbReference type="Proteomes" id="UP001062846">
    <property type="component" value="Chromosome 2"/>
</dbReference>
<name>A0ACC0PL57_RHOML</name>
<evidence type="ECO:0000313" key="1">
    <source>
        <dbReference type="EMBL" id="KAI8566452.1"/>
    </source>
</evidence>
<proteinExistence type="predicted"/>
<organism evidence="1 2">
    <name type="scientific">Rhododendron molle</name>
    <name type="common">Chinese azalea</name>
    <name type="synonym">Azalea mollis</name>
    <dbReference type="NCBI Taxonomy" id="49168"/>
    <lineage>
        <taxon>Eukaryota</taxon>
        <taxon>Viridiplantae</taxon>
        <taxon>Streptophyta</taxon>
        <taxon>Embryophyta</taxon>
        <taxon>Tracheophyta</taxon>
        <taxon>Spermatophyta</taxon>
        <taxon>Magnoliopsida</taxon>
        <taxon>eudicotyledons</taxon>
        <taxon>Gunneridae</taxon>
        <taxon>Pentapetalae</taxon>
        <taxon>asterids</taxon>
        <taxon>Ericales</taxon>
        <taxon>Ericaceae</taxon>
        <taxon>Ericoideae</taxon>
        <taxon>Rhodoreae</taxon>
        <taxon>Rhododendron</taxon>
    </lineage>
</organism>
<reference evidence="1" key="1">
    <citation type="submission" date="2022-02" db="EMBL/GenBank/DDBJ databases">
        <title>Plant Genome Project.</title>
        <authorList>
            <person name="Zhang R.-G."/>
        </authorList>
    </citation>
    <scope>NUCLEOTIDE SEQUENCE</scope>
    <source>
        <strain evidence="1">AT1</strain>
    </source>
</reference>
<gene>
    <name evidence="1" type="ORF">RHMOL_Rhmol02G0041800</name>
</gene>
<protein>
    <submittedName>
        <fullName evidence="1">Uncharacterized protein</fullName>
    </submittedName>
</protein>